<accession>A0ABD2A766</accession>
<protein>
    <submittedName>
        <fullName evidence="2">Uncharacterized protein</fullName>
    </submittedName>
</protein>
<keyword evidence="3" id="KW-1185">Reference proteome</keyword>
<sequence length="76" mass="8781">MGQVCLVTPAQTRKKTMVSLTMPESRRAGKDIRPRGKQRSRALSSEMHRVGKEMVRVSQEFLDEPKDLRNWILSIK</sequence>
<comment type="caution">
    <text evidence="2">The sequence shown here is derived from an EMBL/GenBank/DDBJ whole genome shotgun (WGS) entry which is preliminary data.</text>
</comment>
<dbReference type="Proteomes" id="UP001607302">
    <property type="component" value="Unassembled WGS sequence"/>
</dbReference>
<dbReference type="EMBL" id="JAUDFV010000154">
    <property type="protein sequence ID" value="KAL2716474.1"/>
    <property type="molecule type" value="Genomic_DNA"/>
</dbReference>
<evidence type="ECO:0000313" key="2">
    <source>
        <dbReference type="EMBL" id="KAL2716474.1"/>
    </source>
</evidence>
<feature type="region of interest" description="Disordered" evidence="1">
    <location>
        <begin position="24"/>
        <end position="50"/>
    </location>
</feature>
<feature type="compositionally biased region" description="Basic and acidic residues" evidence="1">
    <location>
        <begin position="24"/>
        <end position="34"/>
    </location>
</feature>
<proteinExistence type="predicted"/>
<gene>
    <name evidence="2" type="ORF">V1478_014150</name>
</gene>
<name>A0ABD2A766_VESSQ</name>
<evidence type="ECO:0000313" key="3">
    <source>
        <dbReference type="Proteomes" id="UP001607302"/>
    </source>
</evidence>
<dbReference type="AlphaFoldDB" id="A0ABD2A766"/>
<evidence type="ECO:0000256" key="1">
    <source>
        <dbReference type="SAM" id="MobiDB-lite"/>
    </source>
</evidence>
<organism evidence="2 3">
    <name type="scientific">Vespula squamosa</name>
    <name type="common">Southern yellow jacket</name>
    <name type="synonym">Wasp</name>
    <dbReference type="NCBI Taxonomy" id="30214"/>
    <lineage>
        <taxon>Eukaryota</taxon>
        <taxon>Metazoa</taxon>
        <taxon>Ecdysozoa</taxon>
        <taxon>Arthropoda</taxon>
        <taxon>Hexapoda</taxon>
        <taxon>Insecta</taxon>
        <taxon>Pterygota</taxon>
        <taxon>Neoptera</taxon>
        <taxon>Endopterygota</taxon>
        <taxon>Hymenoptera</taxon>
        <taxon>Apocrita</taxon>
        <taxon>Aculeata</taxon>
        <taxon>Vespoidea</taxon>
        <taxon>Vespidae</taxon>
        <taxon>Vespinae</taxon>
        <taxon>Vespula</taxon>
    </lineage>
</organism>
<reference evidence="2 3" key="1">
    <citation type="journal article" date="2024" name="Ann. Entomol. Soc. Am.">
        <title>Genomic analyses of the southern and eastern yellowjacket wasps (Hymenoptera: Vespidae) reveal evolutionary signatures of social life.</title>
        <authorList>
            <person name="Catto M.A."/>
            <person name="Caine P.B."/>
            <person name="Orr S.E."/>
            <person name="Hunt B.G."/>
            <person name="Goodisman M.A.D."/>
        </authorList>
    </citation>
    <scope>NUCLEOTIDE SEQUENCE [LARGE SCALE GENOMIC DNA]</scope>
    <source>
        <strain evidence="2">233</strain>
        <tissue evidence="2">Head and thorax</tissue>
    </source>
</reference>